<dbReference type="InterPro" id="IPR036890">
    <property type="entry name" value="HATPase_C_sf"/>
</dbReference>
<gene>
    <name evidence="4" type="ORF">CFP71_35620</name>
</gene>
<dbReference type="GO" id="GO:0005524">
    <property type="term" value="F:ATP binding"/>
    <property type="evidence" value="ECO:0007669"/>
    <property type="project" value="UniProtKB-KW"/>
</dbReference>
<feature type="region of interest" description="Disordered" evidence="2">
    <location>
        <begin position="83"/>
        <end position="102"/>
    </location>
</feature>
<dbReference type="OrthoDB" id="4326936at2"/>
<dbReference type="InterPro" id="IPR050267">
    <property type="entry name" value="Anti-sigma-factor_SerPK"/>
</dbReference>
<accession>A0A229RLB2</accession>
<evidence type="ECO:0000313" key="4">
    <source>
        <dbReference type="EMBL" id="OXM47269.1"/>
    </source>
</evidence>
<evidence type="ECO:0000256" key="1">
    <source>
        <dbReference type="ARBA" id="ARBA00022527"/>
    </source>
</evidence>
<proteinExistence type="predicted"/>
<keyword evidence="5" id="KW-1185">Reference proteome</keyword>
<evidence type="ECO:0000313" key="5">
    <source>
        <dbReference type="Proteomes" id="UP000215223"/>
    </source>
</evidence>
<dbReference type="AlphaFoldDB" id="A0A229RLB2"/>
<dbReference type="PANTHER" id="PTHR35526">
    <property type="entry name" value="ANTI-SIGMA-F FACTOR RSBW-RELATED"/>
    <property type="match status" value="1"/>
</dbReference>
<dbReference type="EMBL" id="NMQT01000140">
    <property type="protein sequence ID" value="OXM47269.1"/>
    <property type="molecule type" value="Genomic_DNA"/>
</dbReference>
<name>A0A229RLB2_9PSEU</name>
<dbReference type="Proteomes" id="UP000215223">
    <property type="component" value="Unassembled WGS sequence"/>
</dbReference>
<feature type="domain" description="Histidine kinase/HSP90-like ATPase" evidence="3">
    <location>
        <begin position="25"/>
        <end position="127"/>
    </location>
</feature>
<dbReference type="InterPro" id="IPR003594">
    <property type="entry name" value="HATPase_dom"/>
</dbReference>
<evidence type="ECO:0000256" key="2">
    <source>
        <dbReference type="SAM" id="MobiDB-lite"/>
    </source>
</evidence>
<keyword evidence="1" id="KW-0808">Transferase</keyword>
<keyword evidence="4" id="KW-0067">ATP-binding</keyword>
<protein>
    <submittedName>
        <fullName evidence="4">ATP-binding protein</fullName>
    </submittedName>
</protein>
<comment type="caution">
    <text evidence="4">The sequence shown here is derived from an EMBL/GenBank/DDBJ whole genome shotgun (WGS) entry which is preliminary data.</text>
</comment>
<dbReference type="GO" id="GO:0004674">
    <property type="term" value="F:protein serine/threonine kinase activity"/>
    <property type="evidence" value="ECO:0007669"/>
    <property type="project" value="UniProtKB-KW"/>
</dbReference>
<sequence length="151" mass="16075">MPTEQAAPAGRKVEVLALDVGCDLGELARVRAWARAELDDVAEAGLTDIILVLDELVSNALRHGERPRQVRLLRRPGRLRIEVDDAGKTPATPRPPSATGGRGLALIGACATAWGQEHRDGGKTVWAELDLAESNVSGDTTDPPFPGRRTG</sequence>
<dbReference type="CDD" id="cd16936">
    <property type="entry name" value="HATPase_RsbW-like"/>
    <property type="match status" value="1"/>
</dbReference>
<evidence type="ECO:0000259" key="3">
    <source>
        <dbReference type="Pfam" id="PF13581"/>
    </source>
</evidence>
<dbReference type="PANTHER" id="PTHR35526:SF3">
    <property type="entry name" value="ANTI-SIGMA-F FACTOR RSBW"/>
    <property type="match status" value="1"/>
</dbReference>
<dbReference type="RefSeq" id="WP_093938341.1">
    <property type="nucleotide sequence ID" value="NZ_NMQT01000140.1"/>
</dbReference>
<dbReference type="SUPFAM" id="SSF55874">
    <property type="entry name" value="ATPase domain of HSP90 chaperone/DNA topoisomerase II/histidine kinase"/>
    <property type="match status" value="1"/>
</dbReference>
<keyword evidence="1" id="KW-0418">Kinase</keyword>
<organism evidence="4 5">
    <name type="scientific">Amycolatopsis thailandensis</name>
    <dbReference type="NCBI Taxonomy" id="589330"/>
    <lineage>
        <taxon>Bacteria</taxon>
        <taxon>Bacillati</taxon>
        <taxon>Actinomycetota</taxon>
        <taxon>Actinomycetes</taxon>
        <taxon>Pseudonocardiales</taxon>
        <taxon>Pseudonocardiaceae</taxon>
        <taxon>Amycolatopsis</taxon>
    </lineage>
</organism>
<keyword evidence="1" id="KW-0723">Serine/threonine-protein kinase</keyword>
<reference evidence="4 5" key="1">
    <citation type="submission" date="2017-07" db="EMBL/GenBank/DDBJ databases">
        <title>Amycolatopsis thailandensis Genome sequencing and assembly.</title>
        <authorList>
            <person name="Kaur N."/>
            <person name="Mayilraj S."/>
        </authorList>
    </citation>
    <scope>NUCLEOTIDE SEQUENCE [LARGE SCALE GENOMIC DNA]</scope>
    <source>
        <strain evidence="4 5">JCM 16380</strain>
    </source>
</reference>
<dbReference type="Gene3D" id="3.30.565.10">
    <property type="entry name" value="Histidine kinase-like ATPase, C-terminal domain"/>
    <property type="match status" value="1"/>
</dbReference>
<keyword evidence="4" id="KW-0547">Nucleotide-binding</keyword>
<dbReference type="Pfam" id="PF13581">
    <property type="entry name" value="HATPase_c_2"/>
    <property type="match status" value="1"/>
</dbReference>